<dbReference type="Proteomes" id="UP000199382">
    <property type="component" value="Unassembled WGS sequence"/>
</dbReference>
<evidence type="ECO:0008006" key="3">
    <source>
        <dbReference type="Google" id="ProtNLM"/>
    </source>
</evidence>
<dbReference type="AlphaFoldDB" id="A0A1G9PLJ9"/>
<dbReference type="OrthoDB" id="5120740at2"/>
<organism evidence="1 2">
    <name type="scientific">Aliiruegeria lutimaris</name>
    <dbReference type="NCBI Taxonomy" id="571298"/>
    <lineage>
        <taxon>Bacteria</taxon>
        <taxon>Pseudomonadati</taxon>
        <taxon>Pseudomonadota</taxon>
        <taxon>Alphaproteobacteria</taxon>
        <taxon>Rhodobacterales</taxon>
        <taxon>Roseobacteraceae</taxon>
        <taxon>Aliiruegeria</taxon>
    </lineage>
</organism>
<dbReference type="EMBL" id="FNEK01000144">
    <property type="protein sequence ID" value="SDL99443.1"/>
    <property type="molecule type" value="Genomic_DNA"/>
</dbReference>
<dbReference type="STRING" id="571298.SAMN04488026_11442"/>
<evidence type="ECO:0000313" key="1">
    <source>
        <dbReference type="EMBL" id="SDL99443.1"/>
    </source>
</evidence>
<accession>A0A1G9PLJ9</accession>
<reference evidence="1 2" key="1">
    <citation type="submission" date="2016-10" db="EMBL/GenBank/DDBJ databases">
        <authorList>
            <person name="de Groot N.N."/>
        </authorList>
    </citation>
    <scope>NUCLEOTIDE SEQUENCE [LARGE SCALE GENOMIC DNA]</scope>
    <source>
        <strain evidence="1 2">DSM 25294</strain>
    </source>
</reference>
<name>A0A1G9PLJ9_9RHOB</name>
<sequence>MISAREFFDLEAHSITSKLEADFYGSLKMKNASFKTTNLGRFRELDDEIVPLLAEKFSGPLPILDVGVSAGVSTLEMLDSLKFAGLSPTIIATDLYLLGHLVELSERMTVLTDRHGWPLQYEYSGRTIRPWIRRLDYFTLTAPIRIILARILARRCNERIAQGESRPVTLASRIAIEAPEIALFEDDVMALRSDFHRTFKFIRAANILNLNYFSEDRLRLAVRNLRYYLAEPGALLLVVRTNKKTGQNDGTLFELTENGNLVARQTFGAGSEISEIVATIEASENVVQDSSADDAHMQRV</sequence>
<proteinExistence type="predicted"/>
<evidence type="ECO:0000313" key="2">
    <source>
        <dbReference type="Proteomes" id="UP000199382"/>
    </source>
</evidence>
<dbReference type="RefSeq" id="WP_093164984.1">
    <property type="nucleotide sequence ID" value="NZ_FNEK01000144.1"/>
</dbReference>
<gene>
    <name evidence="1" type="ORF">SAMN04488026_11442</name>
</gene>
<keyword evidence="2" id="KW-1185">Reference proteome</keyword>
<protein>
    <recommendedName>
        <fullName evidence="3">ATP-binding protein</fullName>
    </recommendedName>
</protein>